<dbReference type="InterPro" id="IPR016040">
    <property type="entry name" value="NAD(P)-bd_dom"/>
</dbReference>
<comment type="caution">
    <text evidence="2">The sequence shown here is derived from an EMBL/GenBank/DDBJ whole genome shotgun (WGS) entry which is preliminary data.</text>
</comment>
<dbReference type="Gene3D" id="3.90.25.10">
    <property type="entry name" value="UDP-galactose 4-epimerase, domain 1"/>
    <property type="match status" value="1"/>
</dbReference>
<dbReference type="PANTHER" id="PTHR43162:SF1">
    <property type="entry name" value="PRESTALK A DIFFERENTIATION PROTEIN A"/>
    <property type="match status" value="1"/>
</dbReference>
<dbReference type="Pfam" id="PF13460">
    <property type="entry name" value="NAD_binding_10"/>
    <property type="match status" value="1"/>
</dbReference>
<organism evidence="2 3">
    <name type="scientific">Amycolatopsis endophytica</name>
    <dbReference type="NCBI Taxonomy" id="860233"/>
    <lineage>
        <taxon>Bacteria</taxon>
        <taxon>Bacillati</taxon>
        <taxon>Actinomycetota</taxon>
        <taxon>Actinomycetes</taxon>
        <taxon>Pseudonocardiales</taxon>
        <taxon>Pseudonocardiaceae</taxon>
        <taxon>Amycolatopsis</taxon>
    </lineage>
</organism>
<dbReference type="AlphaFoldDB" id="A0A853B751"/>
<dbReference type="Proteomes" id="UP000549616">
    <property type="component" value="Unassembled WGS sequence"/>
</dbReference>
<dbReference type="EMBL" id="JACCFK010000001">
    <property type="protein sequence ID" value="NYI90632.1"/>
    <property type="molecule type" value="Genomic_DNA"/>
</dbReference>
<feature type="domain" description="NAD(P)-binding" evidence="1">
    <location>
        <begin position="8"/>
        <end position="190"/>
    </location>
</feature>
<reference evidence="2 3" key="1">
    <citation type="submission" date="2020-07" db="EMBL/GenBank/DDBJ databases">
        <title>Sequencing the genomes of 1000 actinobacteria strains.</title>
        <authorList>
            <person name="Klenk H.-P."/>
        </authorList>
    </citation>
    <scope>NUCLEOTIDE SEQUENCE [LARGE SCALE GENOMIC DNA]</scope>
    <source>
        <strain evidence="2 3">DSM 104006</strain>
    </source>
</reference>
<dbReference type="InterPro" id="IPR051604">
    <property type="entry name" value="Ergot_Alk_Oxidoreductase"/>
</dbReference>
<evidence type="ECO:0000313" key="2">
    <source>
        <dbReference type="EMBL" id="NYI90632.1"/>
    </source>
</evidence>
<name>A0A853B751_9PSEU</name>
<proteinExistence type="predicted"/>
<keyword evidence="3" id="KW-1185">Reference proteome</keyword>
<evidence type="ECO:0000259" key="1">
    <source>
        <dbReference type="Pfam" id="PF13460"/>
    </source>
</evidence>
<dbReference type="SUPFAM" id="SSF51735">
    <property type="entry name" value="NAD(P)-binding Rossmann-fold domains"/>
    <property type="match status" value="1"/>
</dbReference>
<dbReference type="Gene3D" id="3.40.50.720">
    <property type="entry name" value="NAD(P)-binding Rossmann-like Domain"/>
    <property type="match status" value="1"/>
</dbReference>
<evidence type="ECO:0000313" key="3">
    <source>
        <dbReference type="Proteomes" id="UP000549616"/>
    </source>
</evidence>
<protein>
    <submittedName>
        <fullName evidence="2">Uncharacterized protein YbjT (DUF2867 family)</fullName>
    </submittedName>
</protein>
<accession>A0A853B751</accession>
<gene>
    <name evidence="2" type="ORF">HNR02_003955</name>
</gene>
<sequence>MIVVTTPTGRIGRQLVTALLDAGAPVRVIARDPSRIAPEVRERIEIVTGSHGDRAVVDEAFAGADAVLWLRPPDIRAPSLESAYLDFTRTACDAFVRHGVARVVGISSLGRGIPGDHGLVSMSLAMDDLIAGSGVAYRALTMPSFMDNVLEQAPSLAHDGVFFGTAPGDHKRPTCATKDIAAAAARLLLDDSWRGRGEVPVLGPEDLSQEEMAVILSEVLSKPVRYQEVAVPVFRARLLEQGWSEAMAQGMAAMMAAKNDGLDNAEPRTPEATTPTTFRQFCQEVLAPAVRAAG</sequence>
<dbReference type="RefSeq" id="WP_179774630.1">
    <property type="nucleotide sequence ID" value="NZ_JACCFK010000001.1"/>
</dbReference>
<dbReference type="InterPro" id="IPR036291">
    <property type="entry name" value="NAD(P)-bd_dom_sf"/>
</dbReference>
<dbReference type="PANTHER" id="PTHR43162">
    <property type="match status" value="1"/>
</dbReference>